<keyword evidence="16" id="KW-0675">Receptor</keyword>
<dbReference type="Pfam" id="PF00593">
    <property type="entry name" value="TonB_dep_Rec_b-barrel"/>
    <property type="match status" value="1"/>
</dbReference>
<evidence type="ECO:0000256" key="11">
    <source>
        <dbReference type="PROSITE-ProRule" id="PRU10143"/>
    </source>
</evidence>
<proteinExistence type="inferred from homology"/>
<keyword evidence="7 11" id="KW-0798">TonB box</keyword>
<accession>A0A4P6P7B3</accession>
<evidence type="ECO:0000256" key="13">
    <source>
        <dbReference type="SAM" id="SignalP"/>
    </source>
</evidence>
<keyword evidence="17" id="KW-1185">Reference proteome</keyword>
<dbReference type="GO" id="GO:0009279">
    <property type="term" value="C:cell outer membrane"/>
    <property type="evidence" value="ECO:0007669"/>
    <property type="project" value="UniProtKB-SubCell"/>
</dbReference>
<dbReference type="CDD" id="cd01347">
    <property type="entry name" value="ligand_gated_channel"/>
    <property type="match status" value="1"/>
</dbReference>
<dbReference type="InterPro" id="IPR000531">
    <property type="entry name" value="Beta-barrel_TonB"/>
</dbReference>
<dbReference type="Gene3D" id="2.170.130.10">
    <property type="entry name" value="TonB-dependent receptor, plug domain"/>
    <property type="match status" value="1"/>
</dbReference>
<evidence type="ECO:0000259" key="15">
    <source>
        <dbReference type="Pfam" id="PF07715"/>
    </source>
</evidence>
<dbReference type="InterPro" id="IPR037066">
    <property type="entry name" value="Plug_dom_sf"/>
</dbReference>
<dbReference type="PANTHER" id="PTHR30069">
    <property type="entry name" value="TONB-DEPENDENT OUTER MEMBRANE RECEPTOR"/>
    <property type="match status" value="1"/>
</dbReference>
<feature type="chain" id="PRO_5020748792" evidence="13">
    <location>
        <begin position="22"/>
        <end position="627"/>
    </location>
</feature>
<dbReference type="AlphaFoldDB" id="A0A4P6P7B3"/>
<feature type="domain" description="TonB-dependent receptor plug" evidence="15">
    <location>
        <begin position="48"/>
        <end position="154"/>
    </location>
</feature>
<evidence type="ECO:0000256" key="7">
    <source>
        <dbReference type="ARBA" id="ARBA00023077"/>
    </source>
</evidence>
<keyword evidence="4 10" id="KW-0812">Transmembrane</keyword>
<keyword evidence="3 10" id="KW-1134">Transmembrane beta strand</keyword>
<feature type="short sequence motif" description="TonB box" evidence="11">
    <location>
        <begin position="36"/>
        <end position="42"/>
    </location>
</feature>
<dbReference type="OrthoDB" id="9764669at2"/>
<dbReference type="PROSITE" id="PS52016">
    <property type="entry name" value="TONB_DEPENDENT_REC_3"/>
    <property type="match status" value="1"/>
</dbReference>
<dbReference type="Pfam" id="PF07715">
    <property type="entry name" value="Plug"/>
    <property type="match status" value="1"/>
</dbReference>
<evidence type="ECO:0000313" key="16">
    <source>
        <dbReference type="EMBL" id="QBG35372.1"/>
    </source>
</evidence>
<name>A0A4P6P7B3_9GAMM</name>
<dbReference type="InterPro" id="IPR010916">
    <property type="entry name" value="TonB_box_CS"/>
</dbReference>
<evidence type="ECO:0000256" key="12">
    <source>
        <dbReference type="RuleBase" id="RU003357"/>
    </source>
</evidence>
<dbReference type="InterPro" id="IPR012910">
    <property type="entry name" value="Plug_dom"/>
</dbReference>
<feature type="signal peptide" evidence="13">
    <location>
        <begin position="1"/>
        <end position="21"/>
    </location>
</feature>
<keyword evidence="8 10" id="KW-0472">Membrane</keyword>
<dbReference type="GO" id="GO:0006811">
    <property type="term" value="P:monoatomic ion transport"/>
    <property type="evidence" value="ECO:0007669"/>
    <property type="project" value="UniProtKB-KW"/>
</dbReference>
<evidence type="ECO:0000256" key="10">
    <source>
        <dbReference type="PROSITE-ProRule" id="PRU01360"/>
    </source>
</evidence>
<dbReference type="GO" id="GO:0015889">
    <property type="term" value="P:cobalamin transport"/>
    <property type="evidence" value="ECO:0007669"/>
    <property type="project" value="TreeGrafter"/>
</dbReference>
<dbReference type="KEGG" id="lsd:EMK97_06380"/>
<keyword evidence="2 10" id="KW-0813">Transport</keyword>
<evidence type="ECO:0000256" key="3">
    <source>
        <dbReference type="ARBA" id="ARBA00022452"/>
    </source>
</evidence>
<dbReference type="Gene3D" id="2.40.170.20">
    <property type="entry name" value="TonB-dependent receptor, beta-barrel domain"/>
    <property type="match status" value="1"/>
</dbReference>
<organism evidence="16 17">
    <name type="scientific">Litorilituus sediminis</name>
    <dbReference type="NCBI Taxonomy" id="718192"/>
    <lineage>
        <taxon>Bacteria</taxon>
        <taxon>Pseudomonadati</taxon>
        <taxon>Pseudomonadota</taxon>
        <taxon>Gammaproteobacteria</taxon>
        <taxon>Alteromonadales</taxon>
        <taxon>Colwelliaceae</taxon>
        <taxon>Litorilituus</taxon>
    </lineage>
</organism>
<evidence type="ECO:0000256" key="4">
    <source>
        <dbReference type="ARBA" id="ARBA00022692"/>
    </source>
</evidence>
<dbReference type="Proteomes" id="UP000290244">
    <property type="component" value="Chromosome"/>
</dbReference>
<comment type="subcellular location">
    <subcellularLocation>
        <location evidence="1 10">Cell outer membrane</location>
        <topology evidence="1 10">Multi-pass membrane protein</topology>
    </subcellularLocation>
</comment>
<evidence type="ECO:0000259" key="14">
    <source>
        <dbReference type="Pfam" id="PF00593"/>
    </source>
</evidence>
<keyword evidence="5 13" id="KW-0732">Signal</keyword>
<protein>
    <submittedName>
        <fullName evidence="16">TonB-dependent receptor</fullName>
    </submittedName>
</protein>
<dbReference type="InterPro" id="IPR036942">
    <property type="entry name" value="Beta-barrel_TonB_sf"/>
</dbReference>
<dbReference type="InterPro" id="IPR039426">
    <property type="entry name" value="TonB-dep_rcpt-like"/>
</dbReference>
<gene>
    <name evidence="16" type="ORF">EMK97_06380</name>
</gene>
<feature type="domain" description="TonB-dependent receptor-like beta-barrel" evidence="14">
    <location>
        <begin position="223"/>
        <end position="600"/>
    </location>
</feature>
<sequence>MKKTVIALQVASLLYPAVALSAPVKNSTNIKKADETILVTANRSVQEKFDTLAAVDIFTRDNIEQIQPLSVSDLLTRVAGINVTTQGTSAHQSSVFVRGTNSDHILVLVNGVRVGSATLGVKSIADIPVQLVERVEVIRGPRAALWGSDAVGGVVQIFTRELSAGEGQLGFKAGNNSLYQGYGAFGFGNEQHSYTVSALVEQSDGYDVIVPDVGNIYAVNQPDDDGYDRQSIALNGSSNFGEVYELELNGQFDQGSTEIDANTQYSGDEVDYENYHLLLRNHVQLNQVYLQLGLSTSQDSREDNYSKYNDDNGIIAPDILFTTDRNQISALAQLPLAQSSELTLGAEWYNESIDSTNNYDEDERNASAFFATARHGIDNLKLEGSVRYDKVGDIDSEITYQLAAGYTVNDQLLFSLSHGSAFKAPSFNDLYYPWQGNPNLVAETSDTTELLTRYQHDVFSAEIAIYQSNIDNLIEWAPIDPDDPYSPWQPTNVDQAEILGAEATFTADIFNTSNRLTLSHIDAEDKKSGKQLARRPHFSANYNFVYTLGQLDFTFDINHQGSRYDKPSAQTKALKAYTLLDLGVNYRLNDNIFILAKITNVTDKNYQQAKEYPGAERGYSVTLDYKF</sequence>
<dbReference type="SUPFAM" id="SSF56935">
    <property type="entry name" value="Porins"/>
    <property type="match status" value="1"/>
</dbReference>
<dbReference type="EMBL" id="CP034759">
    <property type="protein sequence ID" value="QBG35372.1"/>
    <property type="molecule type" value="Genomic_DNA"/>
</dbReference>
<keyword evidence="6" id="KW-0406">Ion transport</keyword>
<dbReference type="RefSeq" id="WP_130600486.1">
    <property type="nucleotide sequence ID" value="NZ_CP034759.1"/>
</dbReference>
<reference evidence="16 17" key="1">
    <citation type="submission" date="2018-12" db="EMBL/GenBank/DDBJ databases">
        <title>Complete genome of Litorilituus sediminis.</title>
        <authorList>
            <person name="Liu A."/>
            <person name="Rong J."/>
        </authorList>
    </citation>
    <scope>NUCLEOTIDE SEQUENCE [LARGE SCALE GENOMIC DNA]</scope>
    <source>
        <strain evidence="16 17">JCM 17549</strain>
    </source>
</reference>
<dbReference type="PROSITE" id="PS00430">
    <property type="entry name" value="TONB_DEPENDENT_REC_1"/>
    <property type="match status" value="1"/>
</dbReference>
<evidence type="ECO:0000256" key="5">
    <source>
        <dbReference type="ARBA" id="ARBA00022729"/>
    </source>
</evidence>
<comment type="similarity">
    <text evidence="10 12">Belongs to the TonB-dependent receptor family.</text>
</comment>
<evidence type="ECO:0000256" key="2">
    <source>
        <dbReference type="ARBA" id="ARBA00022448"/>
    </source>
</evidence>
<evidence type="ECO:0000313" key="17">
    <source>
        <dbReference type="Proteomes" id="UP000290244"/>
    </source>
</evidence>
<keyword evidence="9 10" id="KW-0998">Cell outer membrane</keyword>
<evidence type="ECO:0000256" key="8">
    <source>
        <dbReference type="ARBA" id="ARBA00023136"/>
    </source>
</evidence>
<evidence type="ECO:0000256" key="6">
    <source>
        <dbReference type="ARBA" id="ARBA00023065"/>
    </source>
</evidence>
<dbReference type="PANTHER" id="PTHR30069:SF53">
    <property type="entry name" value="COLICIN I RECEPTOR-RELATED"/>
    <property type="match status" value="1"/>
</dbReference>
<evidence type="ECO:0000256" key="9">
    <source>
        <dbReference type="ARBA" id="ARBA00023237"/>
    </source>
</evidence>
<evidence type="ECO:0000256" key="1">
    <source>
        <dbReference type="ARBA" id="ARBA00004571"/>
    </source>
</evidence>